<dbReference type="NCBIfam" id="NF010181">
    <property type="entry name" value="PRK13660.1"/>
    <property type="match status" value="1"/>
</dbReference>
<dbReference type="PATRIC" id="fig|1423722.3.peg.203"/>
<dbReference type="InterPro" id="IPR010697">
    <property type="entry name" value="YspA"/>
</dbReference>
<dbReference type="EMBL" id="AZCV01000001">
    <property type="protein sequence ID" value="KRK38513.1"/>
    <property type="molecule type" value="Genomic_DNA"/>
</dbReference>
<name>A0A0R1H437_9LACO</name>
<dbReference type="PANTHER" id="PTHR38440">
    <property type="entry name" value="UPF0398 PROTEIN YPSA"/>
    <property type="match status" value="1"/>
</dbReference>
<evidence type="ECO:0000313" key="2">
    <source>
        <dbReference type="EMBL" id="KRK38513.1"/>
    </source>
</evidence>
<keyword evidence="3" id="KW-1185">Reference proteome</keyword>
<accession>A0A0R1H437</accession>
<dbReference type="Proteomes" id="UP000050909">
    <property type="component" value="Unassembled WGS sequence"/>
</dbReference>
<proteinExistence type="inferred from homology"/>
<organism evidence="2 3">
    <name type="scientific">Amylolactobacillus amylotrophicus DSM 20534</name>
    <dbReference type="NCBI Taxonomy" id="1423722"/>
    <lineage>
        <taxon>Bacteria</taxon>
        <taxon>Bacillati</taxon>
        <taxon>Bacillota</taxon>
        <taxon>Bacilli</taxon>
        <taxon>Lactobacillales</taxon>
        <taxon>Lactobacillaceae</taxon>
        <taxon>Amylolactobacillus</taxon>
    </lineage>
</organism>
<protein>
    <recommendedName>
        <fullName evidence="1">UPF0398 protein FC62_GL000199</fullName>
    </recommendedName>
</protein>
<dbReference type="PIRSF" id="PIRSF021290">
    <property type="entry name" value="DUF1273"/>
    <property type="match status" value="1"/>
</dbReference>
<reference evidence="2 3" key="1">
    <citation type="journal article" date="2015" name="Genome Announc.">
        <title>Expanding the biotechnology potential of lactobacilli through comparative genomics of 213 strains and associated genera.</title>
        <authorList>
            <person name="Sun Z."/>
            <person name="Harris H.M."/>
            <person name="McCann A."/>
            <person name="Guo C."/>
            <person name="Argimon S."/>
            <person name="Zhang W."/>
            <person name="Yang X."/>
            <person name="Jeffery I.B."/>
            <person name="Cooney J.C."/>
            <person name="Kagawa T.F."/>
            <person name="Liu W."/>
            <person name="Song Y."/>
            <person name="Salvetti E."/>
            <person name="Wrobel A."/>
            <person name="Rasinkangas P."/>
            <person name="Parkhill J."/>
            <person name="Rea M.C."/>
            <person name="O'Sullivan O."/>
            <person name="Ritari J."/>
            <person name="Douillard F.P."/>
            <person name="Paul Ross R."/>
            <person name="Yang R."/>
            <person name="Briner A.E."/>
            <person name="Felis G.E."/>
            <person name="de Vos W.M."/>
            <person name="Barrangou R."/>
            <person name="Klaenhammer T.R."/>
            <person name="Caufield P.W."/>
            <person name="Cui Y."/>
            <person name="Zhang H."/>
            <person name="O'Toole P.W."/>
        </authorList>
    </citation>
    <scope>NUCLEOTIDE SEQUENCE [LARGE SCALE GENOMIC DNA]</scope>
    <source>
        <strain evidence="2 3">DSM 20534</strain>
    </source>
</reference>
<dbReference type="Gene3D" id="3.40.50.450">
    <property type="match status" value="1"/>
</dbReference>
<evidence type="ECO:0000313" key="3">
    <source>
        <dbReference type="Proteomes" id="UP000050909"/>
    </source>
</evidence>
<comment type="caution">
    <text evidence="2">The sequence shown here is derived from an EMBL/GenBank/DDBJ whole genome shotgun (WGS) entry which is preliminary data.</text>
</comment>
<gene>
    <name evidence="2" type="ORF">FC62_GL000199</name>
</gene>
<dbReference type="Pfam" id="PF06908">
    <property type="entry name" value="YpsA"/>
    <property type="match status" value="1"/>
</dbReference>
<comment type="similarity">
    <text evidence="1">Belongs to the UPF0398 family.</text>
</comment>
<sequence length="187" mass="22233">MERLWLTGYRSYELSVFSDTEPKVEVIKYVLTKRLQDEIENNGLKWLITGGNLGVEQWAIEVALKLREDYPLKVALITPYDQFEHNWKEDKQIKFSQLRAKVDFFATVSKQPYQNFMQLKNYQTFMLGHTDYAMLVYDLEHEGKPKYDYSAMTREDATRDYPVSLIDFYELEEGGNDLAEQKRDWID</sequence>
<evidence type="ECO:0000256" key="1">
    <source>
        <dbReference type="HAMAP-Rule" id="MF_01575"/>
    </source>
</evidence>
<dbReference type="SUPFAM" id="SSF102405">
    <property type="entry name" value="MCP/YpsA-like"/>
    <property type="match status" value="1"/>
</dbReference>
<dbReference type="PANTHER" id="PTHR38440:SF1">
    <property type="entry name" value="UPF0398 PROTEIN SPR0331"/>
    <property type="match status" value="1"/>
</dbReference>
<dbReference type="AlphaFoldDB" id="A0A0R1H437"/>
<dbReference type="RefSeq" id="WP_056946138.1">
    <property type="nucleotide sequence ID" value="NZ_AZCV01000001.1"/>
</dbReference>
<dbReference type="HAMAP" id="MF_01575">
    <property type="entry name" value="UPF0398"/>
    <property type="match status" value="1"/>
</dbReference>